<dbReference type="InterPro" id="IPR051477">
    <property type="entry name" value="Expansin_CellWall"/>
</dbReference>
<dbReference type="CDD" id="cd22191">
    <property type="entry name" value="DPBB_RlpA_EXP_N-like"/>
    <property type="match status" value="1"/>
</dbReference>
<evidence type="ECO:0000313" key="3">
    <source>
        <dbReference type="Proteomes" id="UP001214415"/>
    </source>
</evidence>
<reference evidence="2" key="1">
    <citation type="submission" date="2023-03" db="EMBL/GenBank/DDBJ databases">
        <title>Mating type loci evolution in Malassezia.</title>
        <authorList>
            <person name="Coelho M.A."/>
        </authorList>
    </citation>
    <scope>NUCLEOTIDE SEQUENCE</scope>
    <source>
        <strain evidence="2">CBS 12830</strain>
    </source>
</reference>
<gene>
    <name evidence="2" type="ORF">MEQU1_002255</name>
</gene>
<name>A0AAF0EBY6_9BASI</name>
<dbReference type="Gene3D" id="2.40.40.10">
    <property type="entry name" value="RlpA-like domain"/>
    <property type="match status" value="1"/>
</dbReference>
<accession>A0AAF0EBY6</accession>
<keyword evidence="1" id="KW-0732">Signal</keyword>
<keyword evidence="3" id="KW-1185">Reference proteome</keyword>
<proteinExistence type="predicted"/>
<dbReference type="Proteomes" id="UP001214415">
    <property type="component" value="Chromosome 4"/>
</dbReference>
<evidence type="ECO:0008006" key="4">
    <source>
        <dbReference type="Google" id="ProtNLM"/>
    </source>
</evidence>
<evidence type="ECO:0000256" key="1">
    <source>
        <dbReference type="ARBA" id="ARBA00022729"/>
    </source>
</evidence>
<dbReference type="InterPro" id="IPR036908">
    <property type="entry name" value="RlpA-like_sf"/>
</dbReference>
<dbReference type="SUPFAM" id="SSF50685">
    <property type="entry name" value="Barwin-like endoglucanases"/>
    <property type="match status" value="1"/>
</dbReference>
<evidence type="ECO:0000313" key="2">
    <source>
        <dbReference type="EMBL" id="WFD23562.1"/>
    </source>
</evidence>
<dbReference type="PANTHER" id="PTHR31836">
    <property type="match status" value="1"/>
</dbReference>
<organism evidence="2 3">
    <name type="scientific">Malassezia equina</name>
    <dbReference type="NCBI Taxonomy" id="1381935"/>
    <lineage>
        <taxon>Eukaryota</taxon>
        <taxon>Fungi</taxon>
        <taxon>Dikarya</taxon>
        <taxon>Basidiomycota</taxon>
        <taxon>Ustilaginomycotina</taxon>
        <taxon>Malasseziomycetes</taxon>
        <taxon>Malasseziales</taxon>
        <taxon>Malasseziaceae</taxon>
        <taxon>Malassezia</taxon>
    </lineage>
</organism>
<dbReference type="EMBL" id="CP119903">
    <property type="protein sequence ID" value="WFD23562.1"/>
    <property type="molecule type" value="Genomic_DNA"/>
</dbReference>
<sequence>MQVTRLLLQKPAPPAPHLLKILTIMRFSFIASILALGAGMTMAAPVAPNADAQVEARGPRGAHITWYSGYMLDNPYCGGATPTDSDLVAATPWDSPYGCGDKIFFDYYGKKVTVTVVDKCDTCSGTWFDVSKGAFSRLTDLEVGELHNVDFWKVN</sequence>
<dbReference type="AlphaFoldDB" id="A0AAF0EBY6"/>
<dbReference type="PANTHER" id="PTHR31836:SF28">
    <property type="entry name" value="SRCR DOMAIN-CONTAINING PROTEIN-RELATED"/>
    <property type="match status" value="1"/>
</dbReference>
<protein>
    <recommendedName>
        <fullName evidence="4">RlpA-like protein double-psi beta-barrel domain-containing protein</fullName>
    </recommendedName>
</protein>